<dbReference type="Proteomes" id="UP000085678">
    <property type="component" value="Unplaced"/>
</dbReference>
<sequence length="967" mass="109222">MSHISKISNIPRAESPKLNNVDSMVMFYNNTVNVQNGDPATENTGGSASVPKPNTAEGSMGMYGSKRSSSSSSSSSDSDGDEKPHPSGYRSMSAKAKGTALPPPLTFPQPNYRSDLPVVPRPVTPIRTSSRAVSAGTERQMPSAYNSIGGSEVPRRSLGYSTTETSDLFPGDSFNPTHVNPMISTQTTTATNVTTLMGTQTTSVDTNTSESQTAQPPAKSTSGMETQTEAKRSNSSGMQTDAQTTESNNDRDMLLAMINSLKEQIEELKWQLLAATREKERTDDTNILIILQTLFAAQKTMMEKEASLSDKQEQEPLGKVNEINDIPPTVDIDETPEIQEINKDYETKTKQCETELIQSCLENKDQISEDEINRILSKHELQVDALKRQQELAKRQQLEALQKKFIARIRKDGPIGNTDDDLGGENTHNSTTRETTVIASTQCEESSTVTVEQRTEISHSQVAPPPNEEQNSVTDDFDFDDDYEDDFESDDSEDPPSLAGEDEVPTDGSVPEGLTKDIMKHMDELSPEVLRGLMDLHRRQQARVQNTNDASKAKQGASLWEKLQARRKKAIELMNRSESIKQEYRDVKDVKNIGTYFGEEMIGSQTETKAIQANDEKLVQSIKSIQTTQDEQALKVMISQHLVSRNTMEIERLNYLDLMAVSLKDSSTSTSSHVEVTTQLANDETLKKDLKKLETEFYTDITSLGFYLDEEELRALLKKYEEDQRKMISRNAMQKIRSDEDLRRKLEERRLRRIQHVVDSVHSSDLGLEESQITTGEQENETKSTEVPLLPVETMNSGVSPEVAKMDESFYIELKRRKEEENLTEEMLQEMLAEHMRNVERMQRNTDAQRMRQHMSTQDRLAERRRLKKEQEQYKLDQKMARKRLVEEERKLQEMNRANLEEIANRLIYNCKENTKAVRALWAGEVSRTKGKVGELTTENVKKKRKKKKKDTGGENSRPETAPLSVL</sequence>
<feature type="region of interest" description="Disordered" evidence="2">
    <location>
        <begin position="33"/>
        <end position="152"/>
    </location>
</feature>
<feature type="compositionally biased region" description="Polar residues" evidence="2">
    <location>
        <begin position="426"/>
        <end position="452"/>
    </location>
</feature>
<keyword evidence="3" id="KW-1185">Reference proteome</keyword>
<feature type="region of interest" description="Disordered" evidence="2">
    <location>
        <begin position="412"/>
        <end position="514"/>
    </location>
</feature>
<feature type="region of interest" description="Disordered" evidence="2">
    <location>
        <begin position="845"/>
        <end position="864"/>
    </location>
</feature>
<feature type="region of interest" description="Disordered" evidence="2">
    <location>
        <begin position="201"/>
        <end position="251"/>
    </location>
</feature>
<evidence type="ECO:0000256" key="2">
    <source>
        <dbReference type="SAM" id="MobiDB-lite"/>
    </source>
</evidence>
<feature type="compositionally biased region" description="Acidic residues" evidence="2">
    <location>
        <begin position="475"/>
        <end position="505"/>
    </location>
</feature>
<evidence type="ECO:0000256" key="1">
    <source>
        <dbReference type="SAM" id="Coils"/>
    </source>
</evidence>
<gene>
    <name evidence="4" type="primary">LOC106174727</name>
</gene>
<dbReference type="GeneID" id="106174727"/>
<dbReference type="InParanoid" id="A0A1S3JNA1"/>
<reference evidence="4" key="1">
    <citation type="submission" date="2025-08" db="UniProtKB">
        <authorList>
            <consortium name="RefSeq"/>
        </authorList>
    </citation>
    <scope>IDENTIFICATION</scope>
    <source>
        <tissue evidence="4">Gonads</tissue>
    </source>
</reference>
<dbReference type="KEGG" id="lak:106174727"/>
<feature type="coiled-coil region" evidence="1">
    <location>
        <begin position="878"/>
        <end position="905"/>
    </location>
</feature>
<accession>A0A1S3JNA1</accession>
<keyword evidence="1" id="KW-0175">Coiled coil</keyword>
<feature type="region of interest" description="Disordered" evidence="2">
    <location>
        <begin position="936"/>
        <end position="967"/>
    </location>
</feature>
<dbReference type="AlphaFoldDB" id="A0A1S3JNA1"/>
<protein>
    <submittedName>
        <fullName evidence="4">Cingulin</fullName>
    </submittedName>
</protein>
<organism evidence="3 4">
    <name type="scientific">Lingula anatina</name>
    <name type="common">Brachiopod</name>
    <name type="synonym">Lingula unguis</name>
    <dbReference type="NCBI Taxonomy" id="7574"/>
    <lineage>
        <taxon>Eukaryota</taxon>
        <taxon>Metazoa</taxon>
        <taxon>Spiralia</taxon>
        <taxon>Lophotrochozoa</taxon>
        <taxon>Brachiopoda</taxon>
        <taxon>Linguliformea</taxon>
        <taxon>Lingulata</taxon>
        <taxon>Lingulida</taxon>
        <taxon>Linguloidea</taxon>
        <taxon>Lingulidae</taxon>
        <taxon>Lingula</taxon>
    </lineage>
</organism>
<feature type="compositionally biased region" description="Low complexity" evidence="2">
    <location>
        <begin position="68"/>
        <end position="77"/>
    </location>
</feature>
<name>A0A1S3JNA1_LINAN</name>
<dbReference type="RefSeq" id="XP_013411853.1">
    <property type="nucleotide sequence ID" value="XM_013556399.1"/>
</dbReference>
<evidence type="ECO:0000313" key="4">
    <source>
        <dbReference type="RefSeq" id="XP_013411853.1"/>
    </source>
</evidence>
<evidence type="ECO:0000313" key="3">
    <source>
        <dbReference type="Proteomes" id="UP000085678"/>
    </source>
</evidence>
<feature type="compositionally biased region" description="Polar residues" evidence="2">
    <location>
        <begin position="201"/>
        <end position="247"/>
    </location>
</feature>
<feature type="coiled-coil region" evidence="1">
    <location>
        <begin position="251"/>
        <end position="285"/>
    </location>
</feature>
<proteinExistence type="predicted"/>
<feature type="coiled-coil region" evidence="1">
    <location>
        <begin position="710"/>
        <end position="749"/>
    </location>
</feature>
<feature type="compositionally biased region" description="Polar residues" evidence="2">
    <location>
        <begin position="33"/>
        <end position="47"/>
    </location>
</feature>
<feature type="coiled-coil region" evidence="1">
    <location>
        <begin position="369"/>
        <end position="396"/>
    </location>
</feature>